<dbReference type="Proteomes" id="UP000215914">
    <property type="component" value="Unassembled WGS sequence"/>
</dbReference>
<reference evidence="2" key="1">
    <citation type="journal article" date="2017" name="Nature">
        <title>The sunflower genome provides insights into oil metabolism, flowering and Asterid evolution.</title>
        <authorList>
            <person name="Badouin H."/>
            <person name="Gouzy J."/>
            <person name="Grassa C.J."/>
            <person name="Murat F."/>
            <person name="Staton S.E."/>
            <person name="Cottret L."/>
            <person name="Lelandais-Briere C."/>
            <person name="Owens G.L."/>
            <person name="Carrere S."/>
            <person name="Mayjonade B."/>
            <person name="Legrand L."/>
            <person name="Gill N."/>
            <person name="Kane N.C."/>
            <person name="Bowers J.E."/>
            <person name="Hubner S."/>
            <person name="Bellec A."/>
            <person name="Berard A."/>
            <person name="Berges H."/>
            <person name="Blanchet N."/>
            <person name="Boniface M.C."/>
            <person name="Brunel D."/>
            <person name="Catrice O."/>
            <person name="Chaidir N."/>
            <person name="Claudel C."/>
            <person name="Donnadieu C."/>
            <person name="Faraut T."/>
            <person name="Fievet G."/>
            <person name="Helmstetter N."/>
            <person name="King M."/>
            <person name="Knapp S.J."/>
            <person name="Lai Z."/>
            <person name="Le Paslier M.C."/>
            <person name="Lippi Y."/>
            <person name="Lorenzon L."/>
            <person name="Mandel J.R."/>
            <person name="Marage G."/>
            <person name="Marchand G."/>
            <person name="Marquand E."/>
            <person name="Bret-Mestries E."/>
            <person name="Morien E."/>
            <person name="Nambeesan S."/>
            <person name="Nguyen T."/>
            <person name="Pegot-Espagnet P."/>
            <person name="Pouilly N."/>
            <person name="Raftis F."/>
            <person name="Sallet E."/>
            <person name="Schiex T."/>
            <person name="Thomas J."/>
            <person name="Vandecasteele C."/>
            <person name="Vares D."/>
            <person name="Vear F."/>
            <person name="Vautrin S."/>
            <person name="Crespi M."/>
            <person name="Mangin B."/>
            <person name="Burke J.M."/>
            <person name="Salse J."/>
            <person name="Munos S."/>
            <person name="Vincourt P."/>
            <person name="Rieseberg L.H."/>
            <person name="Langlade N.B."/>
        </authorList>
    </citation>
    <scope>NUCLEOTIDE SEQUENCE</scope>
    <source>
        <tissue evidence="2">Leaves</tissue>
    </source>
</reference>
<protein>
    <submittedName>
        <fullName evidence="2">Transcription factor Znf-LSD family</fullName>
    </submittedName>
</protein>
<organism evidence="2 3">
    <name type="scientific">Helianthus annuus</name>
    <name type="common">Common sunflower</name>
    <dbReference type="NCBI Taxonomy" id="4232"/>
    <lineage>
        <taxon>Eukaryota</taxon>
        <taxon>Viridiplantae</taxon>
        <taxon>Streptophyta</taxon>
        <taxon>Embryophyta</taxon>
        <taxon>Tracheophyta</taxon>
        <taxon>Spermatophyta</taxon>
        <taxon>Magnoliopsida</taxon>
        <taxon>eudicotyledons</taxon>
        <taxon>Gunneridae</taxon>
        <taxon>Pentapetalae</taxon>
        <taxon>asterids</taxon>
        <taxon>campanulids</taxon>
        <taxon>Asterales</taxon>
        <taxon>Asteraceae</taxon>
        <taxon>Asteroideae</taxon>
        <taxon>Heliantheae alliance</taxon>
        <taxon>Heliantheae</taxon>
        <taxon>Helianthus</taxon>
    </lineage>
</organism>
<evidence type="ECO:0000259" key="1">
    <source>
        <dbReference type="Pfam" id="PF06943"/>
    </source>
</evidence>
<dbReference type="NCBIfam" id="TIGR01053">
    <property type="entry name" value="LSD1"/>
    <property type="match status" value="1"/>
</dbReference>
<name>A0A9K3MXR1_HELAN</name>
<proteinExistence type="predicted"/>
<dbReference type="Pfam" id="PF06943">
    <property type="entry name" value="zf-LSD1"/>
    <property type="match status" value="1"/>
</dbReference>
<accession>A0A9K3MXR1</accession>
<dbReference type="InterPro" id="IPR005735">
    <property type="entry name" value="Znf_LSD1"/>
</dbReference>
<comment type="caution">
    <text evidence="2">The sequence shown here is derived from an EMBL/GenBank/DDBJ whole genome shotgun (WGS) entry which is preliminary data.</text>
</comment>
<feature type="domain" description="Zinc finger LSD1-type" evidence="1">
    <location>
        <begin position="1"/>
        <end position="17"/>
    </location>
</feature>
<evidence type="ECO:0000313" key="3">
    <source>
        <dbReference type="Proteomes" id="UP000215914"/>
    </source>
</evidence>
<dbReference type="EMBL" id="MNCJ02000327">
    <property type="protein sequence ID" value="KAF5779659.1"/>
    <property type="molecule type" value="Genomic_DNA"/>
</dbReference>
<dbReference type="Gramene" id="mRNA:HanXRQr2_Chr12g0562161">
    <property type="protein sequence ID" value="mRNA:HanXRQr2_Chr12g0562161"/>
    <property type="gene ID" value="HanXRQr2_Chr12g0562161"/>
</dbReference>
<reference evidence="2" key="2">
    <citation type="submission" date="2020-06" db="EMBL/GenBank/DDBJ databases">
        <title>Helianthus annuus Genome sequencing and assembly Release 2.</title>
        <authorList>
            <person name="Gouzy J."/>
            <person name="Langlade N."/>
            <person name="Munos S."/>
        </authorList>
    </citation>
    <scope>NUCLEOTIDE SEQUENCE</scope>
    <source>
        <tissue evidence="2">Leaves</tissue>
    </source>
</reference>
<evidence type="ECO:0000313" key="2">
    <source>
        <dbReference type="EMBL" id="KAF5779659.1"/>
    </source>
</evidence>
<keyword evidence="3" id="KW-1185">Reference proteome</keyword>
<sequence length="79" mass="8547">MYPYGAPSVKCAVCQYITNVNMSNGRMPVPVRPNGTATSGSMPPVSTDDLLLASFSKLKARYQIPVISGGGSRRRNYSY</sequence>
<dbReference type="AlphaFoldDB" id="A0A9K3MXR1"/>
<gene>
    <name evidence="2" type="ORF">HanXRQr2_Chr12g0562161</name>
</gene>